<proteinExistence type="predicted"/>
<dbReference type="EMBL" id="JBFCZG010000005">
    <property type="protein sequence ID" value="KAL3421701.1"/>
    <property type="molecule type" value="Genomic_DNA"/>
</dbReference>
<sequence>MAAPRAPAETYPPYPSYDELLAAQQWVRPALNSGQLLFWTLDGPLTSAVSVMPSPSTPDRPLEPYYNQASDNWHPVAWLPITEPKVSSITVHVYQLEEWESAWCDQHWEHTDPDSEEDMQDGVEWTILELHDGTTEPDLLRCCGTMRPRGKNFSVMAKPTVHGEEGFVTVHDFLTVVHPWLIGLKTEILAAKGTLEGHDQSLSNQTELMVNSDGLESLMIERKDEWIDFKRRNPVRVIKISAS</sequence>
<gene>
    <name evidence="1" type="ORF">PVAG01_05857</name>
</gene>
<name>A0ABR4PFA8_9HELO</name>
<evidence type="ECO:0000313" key="1">
    <source>
        <dbReference type="EMBL" id="KAL3421701.1"/>
    </source>
</evidence>
<dbReference type="Proteomes" id="UP001629113">
    <property type="component" value="Unassembled WGS sequence"/>
</dbReference>
<evidence type="ECO:0000313" key="2">
    <source>
        <dbReference type="Proteomes" id="UP001629113"/>
    </source>
</evidence>
<keyword evidence="2" id="KW-1185">Reference proteome</keyword>
<reference evidence="1 2" key="1">
    <citation type="submission" date="2024-06" db="EMBL/GenBank/DDBJ databases">
        <title>Complete genome of Phlyctema vagabunda strain 19-DSS-EL-015.</title>
        <authorList>
            <person name="Fiorenzani C."/>
        </authorList>
    </citation>
    <scope>NUCLEOTIDE SEQUENCE [LARGE SCALE GENOMIC DNA]</scope>
    <source>
        <strain evidence="1 2">19-DSS-EL-015</strain>
    </source>
</reference>
<comment type="caution">
    <text evidence="1">The sequence shown here is derived from an EMBL/GenBank/DDBJ whole genome shotgun (WGS) entry which is preliminary data.</text>
</comment>
<accession>A0ABR4PFA8</accession>
<organism evidence="1 2">
    <name type="scientific">Phlyctema vagabunda</name>
    <dbReference type="NCBI Taxonomy" id="108571"/>
    <lineage>
        <taxon>Eukaryota</taxon>
        <taxon>Fungi</taxon>
        <taxon>Dikarya</taxon>
        <taxon>Ascomycota</taxon>
        <taxon>Pezizomycotina</taxon>
        <taxon>Leotiomycetes</taxon>
        <taxon>Helotiales</taxon>
        <taxon>Dermateaceae</taxon>
        <taxon>Phlyctema</taxon>
    </lineage>
</organism>
<protein>
    <submittedName>
        <fullName evidence="1">Uncharacterized protein</fullName>
    </submittedName>
</protein>